<comment type="caution">
    <text evidence="2">The sequence shown here is derived from an EMBL/GenBank/DDBJ whole genome shotgun (WGS) entry which is preliminary data.</text>
</comment>
<evidence type="ECO:0000256" key="1">
    <source>
        <dbReference type="SAM" id="MobiDB-lite"/>
    </source>
</evidence>
<reference evidence="2 3" key="1">
    <citation type="journal article" date="2015" name="Sci. Rep.">
        <title>Genome of the facultative scuticociliatosis pathogen Pseudocohnilembus persalinus provides insight into its virulence through horizontal gene transfer.</title>
        <authorList>
            <person name="Xiong J."/>
            <person name="Wang G."/>
            <person name="Cheng J."/>
            <person name="Tian M."/>
            <person name="Pan X."/>
            <person name="Warren A."/>
            <person name="Jiang C."/>
            <person name="Yuan D."/>
            <person name="Miao W."/>
        </authorList>
    </citation>
    <scope>NUCLEOTIDE SEQUENCE [LARGE SCALE GENOMIC DNA]</scope>
    <source>
        <strain evidence="2">36N120E</strain>
    </source>
</reference>
<accession>A0A0V0R5H7</accession>
<proteinExistence type="predicted"/>
<keyword evidence="3" id="KW-1185">Reference proteome</keyword>
<feature type="region of interest" description="Disordered" evidence="1">
    <location>
        <begin position="47"/>
        <end position="76"/>
    </location>
</feature>
<feature type="compositionally biased region" description="Polar residues" evidence="1">
    <location>
        <begin position="61"/>
        <end position="76"/>
    </location>
</feature>
<dbReference type="EMBL" id="LDAU01000044">
    <property type="protein sequence ID" value="KRX09750.1"/>
    <property type="molecule type" value="Genomic_DNA"/>
</dbReference>
<dbReference type="AlphaFoldDB" id="A0A0V0R5H7"/>
<dbReference type="InParanoid" id="A0A0V0R5H7"/>
<feature type="compositionally biased region" description="Low complexity" evidence="1">
    <location>
        <begin position="410"/>
        <end position="430"/>
    </location>
</feature>
<name>A0A0V0R5H7_PSEPJ</name>
<evidence type="ECO:0000313" key="3">
    <source>
        <dbReference type="Proteomes" id="UP000054937"/>
    </source>
</evidence>
<dbReference type="Proteomes" id="UP000054937">
    <property type="component" value="Unassembled WGS sequence"/>
</dbReference>
<organism evidence="2 3">
    <name type="scientific">Pseudocohnilembus persalinus</name>
    <name type="common">Ciliate</name>
    <dbReference type="NCBI Taxonomy" id="266149"/>
    <lineage>
        <taxon>Eukaryota</taxon>
        <taxon>Sar</taxon>
        <taxon>Alveolata</taxon>
        <taxon>Ciliophora</taxon>
        <taxon>Intramacronucleata</taxon>
        <taxon>Oligohymenophorea</taxon>
        <taxon>Scuticociliatia</taxon>
        <taxon>Philasterida</taxon>
        <taxon>Pseudocohnilembidae</taxon>
        <taxon>Pseudocohnilembus</taxon>
    </lineage>
</organism>
<feature type="region of interest" description="Disordered" evidence="1">
    <location>
        <begin position="396"/>
        <end position="430"/>
    </location>
</feature>
<protein>
    <submittedName>
        <fullName evidence="2">Uncharacterized protein</fullName>
    </submittedName>
</protein>
<sequence>MIDLGNMSQIQELQAKLIQLPQGYPLGLDNQQGLQQVNSNNLINFNNNNNSKFLGQKDQTKNQTQDIENSVRNSGSTEDSIVYDINMASQQQIQNQIMQNQLNNNFTLPISDMMSGNLDYQNIQLQYLIQQQQYQKILSNQQLYNSNNINQIQQLQQQQGLTQTQQICQQNNNLQLLRQNQINGYFLQGPQMVGGDHYQFLSNGLGNINNLKYQLDANSEQNKNINVNNNCQINQKIDDFNRINTEAKGNINELTQQNYQRNIQINNNNISSNNGLELCSQQLKLKQFDQLLYQQFNENQMQQLQNQMKLMSQGQNGLTEINNNIKNLKTQSNSFITKQMPHNIFNQSSINLNHNNINNIYTNNENNFKNHVNLNGIQNLNVDIQNINNKLSSQGSIKVKKESENSDFSQQQQLIQKQQESTNLNQQKQQQENKQIDLKLADLQMKVDDKIDTQIWKQQIKPHTGHVPTNFMNILIPYLLKVWRNKIPCKKGKQEKQENVCDCKPCQEFTLLRGMKRNKRNVSIVAFKKLWGNKRIAMVSLDFLNHYSLNSILDKVGYRNPCTKISLLLCLKNFHGAVMKPETFYKLLP</sequence>
<gene>
    <name evidence="2" type="ORF">PPERSA_02622</name>
</gene>
<evidence type="ECO:0000313" key="2">
    <source>
        <dbReference type="EMBL" id="KRX09750.1"/>
    </source>
</evidence>